<dbReference type="PANTHER" id="PTHR19853">
    <property type="entry name" value="WD REPEAT CONTAINING PROTEIN 3 WDR3"/>
    <property type="match status" value="1"/>
</dbReference>
<evidence type="ECO:0000256" key="2">
    <source>
        <dbReference type="ARBA" id="ARBA00022737"/>
    </source>
</evidence>
<evidence type="ECO:0000256" key="1">
    <source>
        <dbReference type="ARBA" id="ARBA00022574"/>
    </source>
</evidence>
<feature type="compositionally biased region" description="Gly residues" evidence="5">
    <location>
        <begin position="1472"/>
        <end position="1512"/>
    </location>
</feature>
<feature type="compositionally biased region" description="Gly residues" evidence="5">
    <location>
        <begin position="1163"/>
        <end position="1172"/>
    </location>
</feature>
<feature type="compositionally biased region" description="Acidic residues" evidence="5">
    <location>
        <begin position="1111"/>
        <end position="1122"/>
    </location>
</feature>
<evidence type="ECO:0000313" key="6">
    <source>
        <dbReference type="EMBL" id="GBF94025.1"/>
    </source>
</evidence>
<name>A0A2V0PA90_9CHLO</name>
<evidence type="ECO:0008006" key="8">
    <source>
        <dbReference type="Google" id="ProtNLM"/>
    </source>
</evidence>
<feature type="region of interest" description="Disordered" evidence="5">
    <location>
        <begin position="1163"/>
        <end position="1186"/>
    </location>
</feature>
<feature type="region of interest" description="Disordered" evidence="5">
    <location>
        <begin position="1387"/>
        <end position="1426"/>
    </location>
</feature>
<feature type="region of interest" description="Disordered" evidence="5">
    <location>
        <begin position="1310"/>
        <end position="1351"/>
    </location>
</feature>
<dbReference type="Proteomes" id="UP000247498">
    <property type="component" value="Unassembled WGS sequence"/>
</dbReference>
<feature type="compositionally biased region" description="Gly residues" evidence="5">
    <location>
        <begin position="1412"/>
        <end position="1421"/>
    </location>
</feature>
<dbReference type="SUPFAM" id="SSF50998">
    <property type="entry name" value="Quinoprotein alcohol dehydrogenase-like"/>
    <property type="match status" value="1"/>
</dbReference>
<dbReference type="InterPro" id="IPR051570">
    <property type="entry name" value="TBC1_cilium_biogenesis"/>
</dbReference>
<dbReference type="OrthoDB" id="5578278at2759"/>
<dbReference type="InterPro" id="IPR001680">
    <property type="entry name" value="WD40_rpt"/>
</dbReference>
<dbReference type="GO" id="GO:0036064">
    <property type="term" value="C:ciliary basal body"/>
    <property type="evidence" value="ECO:0007669"/>
    <property type="project" value="TreeGrafter"/>
</dbReference>
<gene>
    <name evidence="6" type="ORF">Rsub_07293</name>
</gene>
<feature type="repeat" description="WD" evidence="3">
    <location>
        <begin position="159"/>
        <end position="188"/>
    </location>
</feature>
<evidence type="ECO:0000256" key="4">
    <source>
        <dbReference type="SAM" id="Coils"/>
    </source>
</evidence>
<comment type="caution">
    <text evidence="6">The sequence shown here is derived from an EMBL/GenBank/DDBJ whole genome shotgun (WGS) entry which is preliminary data.</text>
</comment>
<evidence type="ECO:0000256" key="3">
    <source>
        <dbReference type="PROSITE-ProRule" id="PRU00221"/>
    </source>
</evidence>
<dbReference type="SMART" id="SM00320">
    <property type="entry name" value="WD40"/>
    <property type="match status" value="4"/>
</dbReference>
<organism evidence="6 7">
    <name type="scientific">Raphidocelis subcapitata</name>
    <dbReference type="NCBI Taxonomy" id="307507"/>
    <lineage>
        <taxon>Eukaryota</taxon>
        <taxon>Viridiplantae</taxon>
        <taxon>Chlorophyta</taxon>
        <taxon>core chlorophytes</taxon>
        <taxon>Chlorophyceae</taxon>
        <taxon>CS clade</taxon>
        <taxon>Sphaeropleales</taxon>
        <taxon>Selenastraceae</taxon>
        <taxon>Raphidocelis</taxon>
    </lineage>
</organism>
<dbReference type="STRING" id="307507.A0A2V0PA90"/>
<feature type="region of interest" description="Disordered" evidence="5">
    <location>
        <begin position="1471"/>
        <end position="1519"/>
    </location>
</feature>
<accession>A0A2V0PA90</accession>
<feature type="region of interest" description="Disordered" evidence="5">
    <location>
        <begin position="1040"/>
        <end position="1061"/>
    </location>
</feature>
<keyword evidence="1 3" id="KW-0853">WD repeat</keyword>
<dbReference type="Gene3D" id="2.130.10.10">
    <property type="entry name" value="YVTN repeat-like/Quinoprotein amine dehydrogenase"/>
    <property type="match status" value="2"/>
</dbReference>
<feature type="region of interest" description="Disordered" evidence="5">
    <location>
        <begin position="1263"/>
        <end position="1285"/>
    </location>
</feature>
<dbReference type="GO" id="GO:0060271">
    <property type="term" value="P:cilium assembly"/>
    <property type="evidence" value="ECO:0007669"/>
    <property type="project" value="TreeGrafter"/>
</dbReference>
<dbReference type="InParanoid" id="A0A2V0PA90"/>
<feature type="coiled-coil region" evidence="4">
    <location>
        <begin position="777"/>
        <end position="828"/>
    </location>
</feature>
<evidence type="ECO:0000313" key="7">
    <source>
        <dbReference type="Proteomes" id="UP000247498"/>
    </source>
</evidence>
<protein>
    <recommendedName>
        <fullName evidence="8">TBC1 domain family member 31</fullName>
    </recommendedName>
</protein>
<proteinExistence type="predicted"/>
<feature type="region of interest" description="Disordered" evidence="5">
    <location>
        <begin position="1097"/>
        <end position="1122"/>
    </location>
</feature>
<evidence type="ECO:0000256" key="5">
    <source>
        <dbReference type="SAM" id="MobiDB-lite"/>
    </source>
</evidence>
<keyword evidence="2" id="KW-0677">Repeat</keyword>
<feature type="compositionally biased region" description="Low complexity" evidence="5">
    <location>
        <begin position="1387"/>
        <end position="1411"/>
    </location>
</feature>
<dbReference type="InterPro" id="IPR015943">
    <property type="entry name" value="WD40/YVTN_repeat-like_dom_sf"/>
</dbReference>
<feature type="region of interest" description="Disordered" evidence="5">
    <location>
        <begin position="407"/>
        <end position="452"/>
    </location>
</feature>
<keyword evidence="4" id="KW-0175">Coiled coil</keyword>
<dbReference type="PROSITE" id="PS50082">
    <property type="entry name" value="WD_REPEATS_2"/>
    <property type="match status" value="1"/>
</dbReference>
<reference evidence="6 7" key="1">
    <citation type="journal article" date="2018" name="Sci. Rep.">
        <title>Raphidocelis subcapitata (=Pseudokirchneriella subcapitata) provides an insight into genome evolution and environmental adaptations in the Sphaeropleales.</title>
        <authorList>
            <person name="Suzuki S."/>
            <person name="Yamaguchi H."/>
            <person name="Nakajima N."/>
            <person name="Kawachi M."/>
        </authorList>
    </citation>
    <scope>NUCLEOTIDE SEQUENCE [LARGE SCALE GENOMIC DNA]</scope>
    <source>
        <strain evidence="6 7">NIES-35</strain>
    </source>
</reference>
<dbReference type="EMBL" id="BDRX01000047">
    <property type="protein sequence ID" value="GBF94025.1"/>
    <property type="molecule type" value="Genomic_DNA"/>
</dbReference>
<dbReference type="PANTHER" id="PTHR19853:SF1">
    <property type="entry name" value="TBC1 DOMAIN FAMILY MEMBER 31"/>
    <property type="match status" value="1"/>
</dbReference>
<sequence length="1532" mass="155031">MLRVRALPEGRRGGGAAAPGGMQRFTCAALTARGDSLALTTDAGQVFVLQPQQRRFVQLDPLGGGAGGGATAAAFMARDRRLLFVAARDGGVRCYDLATRAFATLPGCRAPPRSLSVRAGAEQLAAAAPDGVCCWRLDTLQRSRLLDGAAPYGVLQAHYSPDEHTLVAAAADGSFTVWSAKSLRPLGSFRLPRRPAPGAAPDGAAGEQPAAAAAGAPVGLFPGCFAITPDSRTIVVGTTAPALLLVYDAAGLALRHAVALPRARGGVATVQPLPDARTAAVLCADGSVCVVDFEAGSCEGELRLGGAAGAAAPLRADAIYADARGNLLAALTDDGCARLFDLAAARAALARRRGAAAAAGAAAGGGARRVGAEEVAALPAALVEGSFPVPIQLGAAAAAAAKAARGAGAGGGGRQKAEPGVLSDALNLPRGAPRERAEAAPGKPPAKPAAPSAARAAAAAAVRARPLDAAAAAVSRARLEEMLVTYGEYPPRYRLLIWEHLLALPRNTAAFRALEDRGAHPAFVSLPQRMADCRAAALRAGGGGGGGERAGGATAAGGGCGAAMAQRLQRTLSHLAHWCPLFAETEVAPRAAFPLVQMFGANAHGAFEAAASILTGWGSGWFECFPAPPVGLLRRFVLMVQHHDPEVPVLRLLWHQVSGLLTDLLVSTPDWLAAFDHVLTWGPQFQYELLAAYLITFRSQLLSAADEAALELFFATPRPLRVQSLVRRALALRRDAPPHVAVGPAAARPLPRGQSYPDFTEYPVSSAEAAAAERRRIEEAEVALARRRVVAAELEARTKAAAFEADALASQREQLAALDAQRREASRAAEAALASELARLDDRAKQERLRQVQAVERAYEASVGGMRSQWQSQLAALRDDLTHRRRLMAHALGSAQEEEELKVLEFQAQQRLWALQQDAQRAAAASSLQDAAAARQAALESEARRRAAEWQAEDEARALARRHEAARAARATEAAEAAAAQAAAQGLLLAEELRAREAMSKLDSDRLLRRVAEGAAATARATELTRTAAAAAAAAAAATADGRRARACGRPGVGGGAAEDAGAGAGAAALRQAAEDLETSRRLGAAAAELATLRAATRRSGGGGGGRLQQDAEEEEGEGEDGASLDEQLQDLLGRVAAASASFGGDDGDGAAAAAAAAGAARGAGDGEGAWEGGAPASRRSSTGTEELGALEREILAEAAALAAPRARPASDAARRRPSLAASEELEALLAEAEEGIAAATSALEARAPRASAAASAFASAGGGLDSVEEEGPPPAGASGRDVGRISCGGEARRATRAAEAAAAMAAAAAARRGVGRRQRRRRAGADASPAPSELLGKPQPSRQAEQLAGGASAAAGAAATAAFGGPVRQRRLGLGARRVLVSVGDEAGSNSAGSDSDGALSSGASSLASGSGSGSGGGDSDGGELFASRRGAMAERVSRLRRSSSATSEDLEQLLGQLAAAEARLLQSEAGPGGAAGAGGGEGGSPTFGGGHGGGKGGGRGRHGGGGGGDGDSVSWSQTMEDLGLGALLAA</sequence>
<dbReference type="InterPro" id="IPR011047">
    <property type="entry name" value="Quinoprotein_ADH-like_sf"/>
</dbReference>
<keyword evidence="7" id="KW-1185">Reference proteome</keyword>
<feature type="compositionally biased region" description="Basic residues" evidence="5">
    <location>
        <begin position="1314"/>
        <end position="1323"/>
    </location>
</feature>